<dbReference type="InterPro" id="IPR023168">
    <property type="entry name" value="GatB_Yqey_C_2"/>
</dbReference>
<evidence type="ECO:0000256" key="1">
    <source>
        <dbReference type="ARBA" id="ARBA00005306"/>
    </source>
</evidence>
<keyword evidence="7 11" id="KW-0648">Protein biosynthesis</keyword>
<evidence type="ECO:0000256" key="8">
    <source>
        <dbReference type="ARBA" id="ARBA00024799"/>
    </source>
</evidence>
<evidence type="ECO:0000313" key="14">
    <source>
        <dbReference type="EMBL" id="WPX98011.1"/>
    </source>
</evidence>
<evidence type="ECO:0000256" key="2">
    <source>
        <dbReference type="ARBA" id="ARBA00011123"/>
    </source>
</evidence>
<proteinExistence type="inferred from homology"/>
<dbReference type="InterPro" id="IPR017958">
    <property type="entry name" value="Gln-tRNA_amidoTrfase_suB_CS"/>
</dbReference>
<dbReference type="PANTHER" id="PTHR11659">
    <property type="entry name" value="GLUTAMYL-TRNA GLN AMIDOTRANSFERASE SUBUNIT B MITOCHONDRIAL AND PROKARYOTIC PET112-RELATED"/>
    <property type="match status" value="1"/>
</dbReference>
<dbReference type="Proteomes" id="UP001325140">
    <property type="component" value="Chromosome"/>
</dbReference>
<evidence type="ECO:0000256" key="5">
    <source>
        <dbReference type="ARBA" id="ARBA00022741"/>
    </source>
</evidence>
<evidence type="ECO:0000313" key="15">
    <source>
        <dbReference type="Proteomes" id="UP001325140"/>
    </source>
</evidence>
<organism evidence="14 15">
    <name type="scientific">Candidatus Fokinia crypta</name>
    <dbReference type="NCBI Taxonomy" id="1920990"/>
    <lineage>
        <taxon>Bacteria</taxon>
        <taxon>Pseudomonadati</taxon>
        <taxon>Pseudomonadota</taxon>
        <taxon>Alphaproteobacteria</taxon>
        <taxon>Rickettsiales</taxon>
        <taxon>Candidatus Midichloriaceae</taxon>
        <taxon>Candidatus Fokinia</taxon>
    </lineage>
</organism>
<dbReference type="Gene3D" id="1.10.10.410">
    <property type="match status" value="1"/>
</dbReference>
<dbReference type="SUPFAM" id="SSF89095">
    <property type="entry name" value="GatB/YqeY motif"/>
    <property type="match status" value="1"/>
</dbReference>
<dbReference type="EC" id="6.3.5.-" evidence="11"/>
<dbReference type="InterPro" id="IPR017959">
    <property type="entry name" value="Asn/Gln-tRNA_amidoTrfase_suB/E"/>
</dbReference>
<gene>
    <name evidence="11" type="primary">gatB</name>
    <name evidence="14" type="ORF">Fokcrypt_00539</name>
</gene>
<evidence type="ECO:0000256" key="7">
    <source>
        <dbReference type="ARBA" id="ARBA00022917"/>
    </source>
</evidence>
<dbReference type="Pfam" id="PF02637">
    <property type="entry name" value="GatB_Yqey"/>
    <property type="match status" value="1"/>
</dbReference>
<dbReference type="InterPro" id="IPR014746">
    <property type="entry name" value="Gln_synth/guanido_kin_cat_dom"/>
</dbReference>
<dbReference type="PROSITE" id="PS01234">
    <property type="entry name" value="GATB"/>
    <property type="match status" value="1"/>
</dbReference>
<feature type="domain" description="Asn/Gln amidotransferase" evidence="13">
    <location>
        <begin position="339"/>
        <end position="492"/>
    </location>
</feature>
<dbReference type="InterPro" id="IPR042114">
    <property type="entry name" value="GatB_C_1"/>
</dbReference>
<dbReference type="InterPro" id="IPR004413">
    <property type="entry name" value="GatB"/>
</dbReference>
<protein>
    <recommendedName>
        <fullName evidence="3 11">Aspartyl/glutamyl-tRNA(Asn/Gln) amidotransferase subunit B</fullName>
        <shortName evidence="11">Asp/Glu-ADT subunit B</shortName>
        <ecNumber evidence="11">6.3.5.-</ecNumber>
    </recommendedName>
</protein>
<evidence type="ECO:0000256" key="12">
    <source>
        <dbReference type="SAM" id="Coils"/>
    </source>
</evidence>
<evidence type="ECO:0000256" key="4">
    <source>
        <dbReference type="ARBA" id="ARBA00022598"/>
    </source>
</evidence>
<dbReference type="HAMAP" id="MF_00121">
    <property type="entry name" value="GatB"/>
    <property type="match status" value="1"/>
</dbReference>
<dbReference type="NCBIfam" id="NF004014">
    <property type="entry name" value="PRK05477.1-4"/>
    <property type="match status" value="1"/>
</dbReference>
<comment type="catalytic activity">
    <reaction evidence="10 11">
        <text>L-glutamyl-tRNA(Gln) + L-glutamine + ATP + H2O = L-glutaminyl-tRNA(Gln) + L-glutamate + ADP + phosphate + H(+)</text>
        <dbReference type="Rhea" id="RHEA:17521"/>
        <dbReference type="Rhea" id="RHEA-COMP:9681"/>
        <dbReference type="Rhea" id="RHEA-COMP:9684"/>
        <dbReference type="ChEBI" id="CHEBI:15377"/>
        <dbReference type="ChEBI" id="CHEBI:15378"/>
        <dbReference type="ChEBI" id="CHEBI:29985"/>
        <dbReference type="ChEBI" id="CHEBI:30616"/>
        <dbReference type="ChEBI" id="CHEBI:43474"/>
        <dbReference type="ChEBI" id="CHEBI:58359"/>
        <dbReference type="ChEBI" id="CHEBI:78520"/>
        <dbReference type="ChEBI" id="CHEBI:78521"/>
        <dbReference type="ChEBI" id="CHEBI:456216"/>
    </reaction>
</comment>
<dbReference type="NCBIfam" id="NF004012">
    <property type="entry name" value="PRK05477.1-2"/>
    <property type="match status" value="1"/>
</dbReference>
<keyword evidence="4 11" id="KW-0436">Ligase</keyword>
<keyword evidence="5 11" id="KW-0547">Nucleotide-binding</keyword>
<dbReference type="EMBL" id="CP110343">
    <property type="protein sequence ID" value="WPX98011.1"/>
    <property type="molecule type" value="Genomic_DNA"/>
</dbReference>
<dbReference type="RefSeq" id="WP_323721988.1">
    <property type="nucleotide sequence ID" value="NZ_CP110343.1"/>
</dbReference>
<accession>A0ABZ0URX5</accession>
<reference evidence="14" key="1">
    <citation type="submission" date="2022-10" db="EMBL/GenBank/DDBJ databases">
        <title>Host association and intracellularity evolved multiple times independently in the Rickettsiales.</title>
        <authorList>
            <person name="Castelli M."/>
            <person name="Nardi T."/>
            <person name="Gammuto L."/>
            <person name="Bellinzona G."/>
            <person name="Sabaneyeva E."/>
            <person name="Potekhin A."/>
            <person name="Serra V."/>
            <person name="Petroni G."/>
            <person name="Sassera D."/>
        </authorList>
    </citation>
    <scope>NUCLEOTIDE SEQUENCE [LARGE SCALE GENOMIC DNA]</scope>
    <source>
        <strain evidence="14">US_Bl 11III1</strain>
    </source>
</reference>
<evidence type="ECO:0000256" key="6">
    <source>
        <dbReference type="ARBA" id="ARBA00022840"/>
    </source>
</evidence>
<evidence type="ECO:0000256" key="10">
    <source>
        <dbReference type="ARBA" id="ARBA00047913"/>
    </source>
</evidence>
<dbReference type="InterPro" id="IPR018027">
    <property type="entry name" value="Asn/Gln_amidotransferase"/>
</dbReference>
<evidence type="ECO:0000256" key="9">
    <source>
        <dbReference type="ARBA" id="ARBA00047380"/>
    </source>
</evidence>
<keyword evidence="6 11" id="KW-0067">ATP-binding</keyword>
<dbReference type="Gene3D" id="1.10.150.380">
    <property type="entry name" value="GatB domain, N-terminal subdomain"/>
    <property type="match status" value="1"/>
</dbReference>
<keyword evidence="15" id="KW-1185">Reference proteome</keyword>
<dbReference type="NCBIfam" id="TIGR00133">
    <property type="entry name" value="gatB"/>
    <property type="match status" value="1"/>
</dbReference>
<sequence>MKRRIFVKMIEAKYIDWELVIGLEVHAQLVSKWKLFSNSISASESNTNAVPNSNTSLHDIALPGVLPIPNFSCIEQAIKAGLALEGKISAVSSWDRKHYFYPDLPQGYQITQSTQIVTEGRIPIIVDGIKKFIGMNELHIEQDAAKCVHGDGITYVDFNRCGTALIEIVTKPDIRSKKEAVECFKNLRAILICIGVCNGNMENGDMRCDVNISVRKKGDEKYGTRVEIKNLNSTKSIVDAIDYEYKRQIDIIQNGGVILNETMLFNGVTIPIRSKEDVADYRYIKDPDLMPIYIGEEVVKNIKESIPELPMEKLMRYVTQLGIKEAEASIIASEPLIAKYFDEAVLGYVSTPQNVANIVTCELFRIIEKYKISPQELGLAPKMLSDLCVMIEKGAISFSAAKSIVNEICDVNSPYYRKEPSYVVDVMDLNQISDEEELIQMVSEVLKEEQNEVERYRNGEEKLLGYFVGKIMKKSKGKGNPVKINELLLKKLKEGDI</sequence>
<keyword evidence="12" id="KW-0175">Coiled coil</keyword>
<name>A0ABZ0URX5_9RICK</name>
<comment type="catalytic activity">
    <reaction evidence="9 11">
        <text>L-aspartyl-tRNA(Asn) + L-glutamine + ATP + H2O = L-asparaginyl-tRNA(Asn) + L-glutamate + ADP + phosphate + 2 H(+)</text>
        <dbReference type="Rhea" id="RHEA:14513"/>
        <dbReference type="Rhea" id="RHEA-COMP:9674"/>
        <dbReference type="Rhea" id="RHEA-COMP:9677"/>
        <dbReference type="ChEBI" id="CHEBI:15377"/>
        <dbReference type="ChEBI" id="CHEBI:15378"/>
        <dbReference type="ChEBI" id="CHEBI:29985"/>
        <dbReference type="ChEBI" id="CHEBI:30616"/>
        <dbReference type="ChEBI" id="CHEBI:43474"/>
        <dbReference type="ChEBI" id="CHEBI:58359"/>
        <dbReference type="ChEBI" id="CHEBI:78515"/>
        <dbReference type="ChEBI" id="CHEBI:78516"/>
        <dbReference type="ChEBI" id="CHEBI:456216"/>
    </reaction>
</comment>
<dbReference type="SMART" id="SM00845">
    <property type="entry name" value="GatB_Yqey"/>
    <property type="match status" value="1"/>
</dbReference>
<dbReference type="PANTHER" id="PTHR11659:SF0">
    <property type="entry name" value="GLUTAMYL-TRNA(GLN) AMIDOTRANSFERASE SUBUNIT B, MITOCHONDRIAL"/>
    <property type="match status" value="1"/>
</dbReference>
<dbReference type="InterPro" id="IPR006075">
    <property type="entry name" value="Asn/Gln-tRNA_Trfase_suB/E_cat"/>
</dbReference>
<comment type="similarity">
    <text evidence="1 11">Belongs to the GatB/GatE family. GatB subfamily.</text>
</comment>
<evidence type="ECO:0000259" key="13">
    <source>
        <dbReference type="SMART" id="SM00845"/>
    </source>
</evidence>
<evidence type="ECO:0000256" key="3">
    <source>
        <dbReference type="ARBA" id="ARBA00016923"/>
    </source>
</evidence>
<comment type="subunit">
    <text evidence="2 11">Heterotrimer of A, B and C subunits.</text>
</comment>
<dbReference type="Pfam" id="PF02934">
    <property type="entry name" value="GatB_N"/>
    <property type="match status" value="1"/>
</dbReference>
<evidence type="ECO:0000256" key="11">
    <source>
        <dbReference type="HAMAP-Rule" id="MF_00121"/>
    </source>
</evidence>
<dbReference type="InterPro" id="IPR003789">
    <property type="entry name" value="Asn/Gln_tRNA_amidoTrase-B-like"/>
</dbReference>
<comment type="function">
    <text evidence="8 11">Allows the formation of correctly charged Asn-tRNA(Asn) or Gln-tRNA(Gln) through the transamidation of misacylated Asp-tRNA(Asn) or Glu-tRNA(Gln) in organisms which lack either or both of asparaginyl-tRNA or glutaminyl-tRNA synthetases. The reaction takes place in the presence of glutamine and ATP through an activated phospho-Asp-tRNA(Asn) or phospho-Glu-tRNA(Gln).</text>
</comment>
<dbReference type="SUPFAM" id="SSF55931">
    <property type="entry name" value="Glutamine synthetase/guanido kinase"/>
    <property type="match status" value="1"/>
</dbReference>
<feature type="coiled-coil region" evidence="12">
    <location>
        <begin position="432"/>
        <end position="459"/>
    </location>
</feature>